<protein>
    <recommendedName>
        <fullName evidence="8">DoxX family protein</fullName>
    </recommendedName>
</protein>
<keyword evidence="4 5" id="KW-0472">Membrane</keyword>
<comment type="caution">
    <text evidence="6">The sequence shown here is derived from an EMBL/GenBank/DDBJ whole genome shotgun (WGS) entry which is preliminary data.</text>
</comment>
<feature type="transmembrane region" description="Helical" evidence="5">
    <location>
        <begin position="131"/>
        <end position="155"/>
    </location>
</feature>
<name>A0A0W8I731_9MICO</name>
<dbReference type="EMBL" id="LQBL01000027">
    <property type="protein sequence ID" value="KUG54395.1"/>
    <property type="molecule type" value="Genomic_DNA"/>
</dbReference>
<accession>A0A0W8I731</accession>
<dbReference type="STRING" id="767452.AVL62_04050"/>
<comment type="subcellular location">
    <subcellularLocation>
        <location evidence="1">Membrane</location>
        <topology evidence="1">Multi-pass membrane protein</topology>
    </subcellularLocation>
</comment>
<feature type="transmembrane region" description="Helical" evidence="5">
    <location>
        <begin position="107"/>
        <end position="125"/>
    </location>
</feature>
<proteinExistence type="predicted"/>
<evidence type="ECO:0008006" key="8">
    <source>
        <dbReference type="Google" id="ProtNLM"/>
    </source>
</evidence>
<feature type="transmembrane region" description="Helical" evidence="5">
    <location>
        <begin position="82"/>
        <end position="100"/>
    </location>
</feature>
<evidence type="ECO:0000256" key="4">
    <source>
        <dbReference type="ARBA" id="ARBA00023136"/>
    </source>
</evidence>
<dbReference type="AlphaFoldDB" id="A0A0W8I731"/>
<reference evidence="6 7" key="1">
    <citation type="submission" date="2015-12" db="EMBL/GenBank/DDBJ databases">
        <title>Serinicoccus chungangenesis strain CD08_5 genome sequencing and assembly.</title>
        <authorList>
            <person name="Chander A.M."/>
            <person name="Kaur G."/>
            <person name="Nair G.R."/>
            <person name="Dhawan D.K."/>
            <person name="Kochhar R.K."/>
            <person name="Mayilraj S."/>
            <person name="Bhadada S.K."/>
        </authorList>
    </citation>
    <scope>NUCLEOTIDE SEQUENCE [LARGE SCALE GENOMIC DNA]</scope>
    <source>
        <strain evidence="6 7">CD08_5</strain>
    </source>
</reference>
<keyword evidence="7" id="KW-1185">Reference proteome</keyword>
<evidence type="ECO:0000313" key="7">
    <source>
        <dbReference type="Proteomes" id="UP000054837"/>
    </source>
</evidence>
<dbReference type="OrthoDB" id="4872243at2"/>
<dbReference type="RefSeq" id="WP_058891128.1">
    <property type="nucleotide sequence ID" value="NZ_LQBL01000027.1"/>
</dbReference>
<dbReference type="GO" id="GO:0016020">
    <property type="term" value="C:membrane"/>
    <property type="evidence" value="ECO:0007669"/>
    <property type="project" value="UniProtKB-SubCell"/>
</dbReference>
<dbReference type="Proteomes" id="UP000054837">
    <property type="component" value="Unassembled WGS sequence"/>
</dbReference>
<evidence type="ECO:0000313" key="6">
    <source>
        <dbReference type="EMBL" id="KUG54395.1"/>
    </source>
</evidence>
<keyword evidence="3 5" id="KW-1133">Transmembrane helix</keyword>
<evidence type="ECO:0000256" key="3">
    <source>
        <dbReference type="ARBA" id="ARBA00022989"/>
    </source>
</evidence>
<keyword evidence="2 5" id="KW-0812">Transmembrane</keyword>
<organism evidence="6 7">
    <name type="scientific">Serinicoccus chungangensis</name>
    <dbReference type="NCBI Taxonomy" id="767452"/>
    <lineage>
        <taxon>Bacteria</taxon>
        <taxon>Bacillati</taxon>
        <taxon>Actinomycetota</taxon>
        <taxon>Actinomycetes</taxon>
        <taxon>Micrococcales</taxon>
        <taxon>Ornithinimicrobiaceae</taxon>
        <taxon>Serinicoccus</taxon>
    </lineage>
</organism>
<dbReference type="InterPro" id="IPR032808">
    <property type="entry name" value="DoxX"/>
</dbReference>
<evidence type="ECO:0000256" key="2">
    <source>
        <dbReference type="ARBA" id="ARBA00022692"/>
    </source>
</evidence>
<evidence type="ECO:0000256" key="5">
    <source>
        <dbReference type="SAM" id="Phobius"/>
    </source>
</evidence>
<gene>
    <name evidence="6" type="ORF">AVL62_04050</name>
</gene>
<dbReference type="Pfam" id="PF07681">
    <property type="entry name" value="DoxX"/>
    <property type="match status" value="1"/>
</dbReference>
<sequence length="172" mass="17567">MTGRADPEDDGDFHREVDDPWDEGYAFTGPVEAHGRGLDFGLLLLRLAVLPLVAQGARAATDMAAFTAQVSGTTLGSAAPDVVAWGVMVGLVALPVLVAVGLFTRPAGFLLAALMASVWSVAVFLPEDGTLLVGAGGLTAQSALLLLGITLPLAFTGAGRLSVDSLRTAGRP</sequence>
<evidence type="ECO:0000256" key="1">
    <source>
        <dbReference type="ARBA" id="ARBA00004141"/>
    </source>
</evidence>